<dbReference type="InterPro" id="IPR029063">
    <property type="entry name" value="SAM-dependent_MTases_sf"/>
</dbReference>
<sequence>MSASTFTMHPQSWQSSLLSRIYLPALSVLSKYARRKIFAALSSKLVVGQLIIRDEFGTHVFGTTDNAHEAVVLQVHNERIWARLLFSLDIGMAEAYMEQEVDISDLKGLFNLWIDNQHSFSNFSVLDQVSGYLSAISLYYFKNQSISMSHWNVHLSYDTSNNFFKCFLSEEMMYSCAIWGEPEGGVAGDLTESPGESVPGELEAAQRRKITLILDKARLRAGYRVLEIGSGWGAMAISVAQMGCSVDTVTLSIEQKKFVECRAKEAGVTNLIRVHLLDYRQLPKSFEKSFDAFISCEMIEAVGRAHLPEYFKMIDYALKNEKATAVITATTQPEFRYSGYQTNCFARHYHWPNTFLPNASALPSQVQAAIPGRLVLYNLEDHNIHYPRTLREWARHFEKNFGGKVVKSLQLQYPELQDTHNLEAFKRKWMYMFRYAEVGYARAYTSINCWTFTRPGNIAAKCS</sequence>
<dbReference type="GO" id="GO:0008610">
    <property type="term" value="P:lipid biosynthetic process"/>
    <property type="evidence" value="ECO:0007669"/>
    <property type="project" value="InterPro"/>
</dbReference>
<dbReference type="PANTHER" id="PTHR43667:SF2">
    <property type="entry name" value="FATTY ACID C-METHYL TRANSFERASE"/>
    <property type="match status" value="1"/>
</dbReference>
<organism evidence="6 7">
    <name type="scientific">Lentinula lateritia</name>
    <dbReference type="NCBI Taxonomy" id="40482"/>
    <lineage>
        <taxon>Eukaryota</taxon>
        <taxon>Fungi</taxon>
        <taxon>Dikarya</taxon>
        <taxon>Basidiomycota</taxon>
        <taxon>Agaricomycotina</taxon>
        <taxon>Agaricomycetes</taxon>
        <taxon>Agaricomycetidae</taxon>
        <taxon>Agaricales</taxon>
        <taxon>Marasmiineae</taxon>
        <taxon>Omphalotaceae</taxon>
        <taxon>Lentinula</taxon>
    </lineage>
</organism>
<dbReference type="InterPro" id="IPR050723">
    <property type="entry name" value="CFA/CMAS"/>
</dbReference>
<dbReference type="PIRSF" id="PIRSF003085">
    <property type="entry name" value="CMAS"/>
    <property type="match status" value="1"/>
</dbReference>
<comment type="caution">
    <text evidence="6">The sequence shown here is derived from an EMBL/GenBank/DDBJ whole genome shotgun (WGS) entry which is preliminary data.</text>
</comment>
<keyword evidence="2" id="KW-0489">Methyltransferase</keyword>
<dbReference type="GO" id="GO:0008168">
    <property type="term" value="F:methyltransferase activity"/>
    <property type="evidence" value="ECO:0007669"/>
    <property type="project" value="UniProtKB-KW"/>
</dbReference>
<dbReference type="InterPro" id="IPR003333">
    <property type="entry name" value="CMAS"/>
</dbReference>
<reference evidence="6" key="1">
    <citation type="submission" date="2022-08" db="EMBL/GenBank/DDBJ databases">
        <authorList>
            <consortium name="DOE Joint Genome Institute"/>
            <person name="Min B."/>
            <person name="Riley R."/>
            <person name="Sierra-Patev S."/>
            <person name="Naranjo-Ortiz M."/>
            <person name="Looney B."/>
            <person name="Konkel Z."/>
            <person name="Slot J.C."/>
            <person name="Sakamoto Y."/>
            <person name="Steenwyk J.L."/>
            <person name="Rokas A."/>
            <person name="Carro J."/>
            <person name="Camarero S."/>
            <person name="Ferreira P."/>
            <person name="Molpeceres G."/>
            <person name="Ruiz-Duenas F.J."/>
            <person name="Serrano A."/>
            <person name="Henrissat B."/>
            <person name="Drula E."/>
            <person name="Hughes K.W."/>
            <person name="Mata J.L."/>
            <person name="Ishikawa N.K."/>
            <person name="Vargas-Isla R."/>
            <person name="Ushijima S."/>
            <person name="Smith C.A."/>
            <person name="Ahrendt S."/>
            <person name="Andreopoulos W."/>
            <person name="He G."/>
            <person name="Labutti K."/>
            <person name="Lipzen A."/>
            <person name="Ng V."/>
            <person name="Sandor L."/>
            <person name="Barry K."/>
            <person name="Martinez A.T."/>
            <person name="Xiao Y."/>
            <person name="Gibbons J.G."/>
            <person name="Terashima K."/>
            <person name="Hibbett D.S."/>
            <person name="Grigoriev I.V."/>
        </authorList>
    </citation>
    <scope>NUCLEOTIDE SEQUENCE</scope>
    <source>
        <strain evidence="6">Sp2 HRB7682 ss15</strain>
    </source>
</reference>
<accession>A0A9W8ZRL0</accession>
<evidence type="ECO:0000256" key="2">
    <source>
        <dbReference type="ARBA" id="ARBA00022603"/>
    </source>
</evidence>
<reference evidence="6" key="2">
    <citation type="journal article" date="2023" name="Proc. Natl. Acad. Sci. U.S.A.">
        <title>A global phylogenomic analysis of the shiitake genus Lentinula.</title>
        <authorList>
            <person name="Sierra-Patev S."/>
            <person name="Min B."/>
            <person name="Naranjo-Ortiz M."/>
            <person name="Looney B."/>
            <person name="Konkel Z."/>
            <person name="Slot J.C."/>
            <person name="Sakamoto Y."/>
            <person name="Steenwyk J.L."/>
            <person name="Rokas A."/>
            <person name="Carro J."/>
            <person name="Camarero S."/>
            <person name="Ferreira P."/>
            <person name="Molpeceres G."/>
            <person name="Ruiz-Duenas F.J."/>
            <person name="Serrano A."/>
            <person name="Henrissat B."/>
            <person name="Drula E."/>
            <person name="Hughes K.W."/>
            <person name="Mata J.L."/>
            <person name="Ishikawa N.K."/>
            <person name="Vargas-Isla R."/>
            <person name="Ushijima S."/>
            <person name="Smith C.A."/>
            <person name="Donoghue J."/>
            <person name="Ahrendt S."/>
            <person name="Andreopoulos W."/>
            <person name="He G."/>
            <person name="LaButti K."/>
            <person name="Lipzen A."/>
            <person name="Ng V."/>
            <person name="Riley R."/>
            <person name="Sandor L."/>
            <person name="Barry K."/>
            <person name="Martinez A.T."/>
            <person name="Xiao Y."/>
            <person name="Gibbons J.G."/>
            <person name="Terashima K."/>
            <person name="Grigoriev I.V."/>
            <person name="Hibbett D."/>
        </authorList>
    </citation>
    <scope>NUCLEOTIDE SEQUENCE</scope>
    <source>
        <strain evidence="6">Sp2 HRB7682 ss15</strain>
    </source>
</reference>
<dbReference type="EMBL" id="JANVFS010000064">
    <property type="protein sequence ID" value="KAJ4463911.1"/>
    <property type="molecule type" value="Genomic_DNA"/>
</dbReference>
<evidence type="ECO:0000313" key="6">
    <source>
        <dbReference type="EMBL" id="KAJ4463911.1"/>
    </source>
</evidence>
<dbReference type="Gene3D" id="3.40.50.150">
    <property type="entry name" value="Vaccinia Virus protein VP39"/>
    <property type="match status" value="1"/>
</dbReference>
<proteinExistence type="inferred from homology"/>
<evidence type="ECO:0000256" key="1">
    <source>
        <dbReference type="ARBA" id="ARBA00010815"/>
    </source>
</evidence>
<keyword evidence="4" id="KW-0949">S-adenosyl-L-methionine</keyword>
<evidence type="ECO:0000256" key="3">
    <source>
        <dbReference type="ARBA" id="ARBA00022679"/>
    </source>
</evidence>
<comment type="similarity">
    <text evidence="1">Belongs to the CFA/CMAS family.</text>
</comment>
<keyword evidence="3" id="KW-0808">Transferase</keyword>
<dbReference type="PANTHER" id="PTHR43667">
    <property type="entry name" value="CYCLOPROPANE-FATTY-ACYL-PHOSPHOLIPID SYNTHASE"/>
    <property type="match status" value="1"/>
</dbReference>
<dbReference type="AlphaFoldDB" id="A0A9W8ZRL0"/>
<gene>
    <name evidence="6" type="ORF">C8J55DRAFT_530874</name>
</gene>
<protein>
    <submittedName>
        <fullName evidence="6">CFS1-like protein</fullName>
    </submittedName>
</protein>
<keyword evidence="5" id="KW-0443">Lipid metabolism</keyword>
<name>A0A9W8ZRL0_9AGAR</name>
<dbReference type="CDD" id="cd02440">
    <property type="entry name" value="AdoMet_MTases"/>
    <property type="match status" value="1"/>
</dbReference>
<dbReference type="Pfam" id="PF02353">
    <property type="entry name" value="CMAS"/>
    <property type="match status" value="1"/>
</dbReference>
<evidence type="ECO:0000256" key="5">
    <source>
        <dbReference type="ARBA" id="ARBA00023098"/>
    </source>
</evidence>
<dbReference type="SUPFAM" id="SSF53335">
    <property type="entry name" value="S-adenosyl-L-methionine-dependent methyltransferases"/>
    <property type="match status" value="1"/>
</dbReference>
<dbReference type="Proteomes" id="UP001150238">
    <property type="component" value="Unassembled WGS sequence"/>
</dbReference>
<dbReference type="GO" id="GO:0032259">
    <property type="term" value="P:methylation"/>
    <property type="evidence" value="ECO:0007669"/>
    <property type="project" value="UniProtKB-KW"/>
</dbReference>
<evidence type="ECO:0000256" key="4">
    <source>
        <dbReference type="ARBA" id="ARBA00022691"/>
    </source>
</evidence>
<evidence type="ECO:0000313" key="7">
    <source>
        <dbReference type="Proteomes" id="UP001150238"/>
    </source>
</evidence>